<proteinExistence type="predicted"/>
<organism evidence="4 5">
    <name type="scientific">Rhizophlyctis rosea</name>
    <dbReference type="NCBI Taxonomy" id="64517"/>
    <lineage>
        <taxon>Eukaryota</taxon>
        <taxon>Fungi</taxon>
        <taxon>Fungi incertae sedis</taxon>
        <taxon>Chytridiomycota</taxon>
        <taxon>Chytridiomycota incertae sedis</taxon>
        <taxon>Chytridiomycetes</taxon>
        <taxon>Rhizophlyctidales</taxon>
        <taxon>Rhizophlyctidaceae</taxon>
        <taxon>Rhizophlyctis</taxon>
    </lineage>
</organism>
<evidence type="ECO:0000313" key="5">
    <source>
        <dbReference type="Proteomes" id="UP001212841"/>
    </source>
</evidence>
<dbReference type="PANTHER" id="PTHR48034">
    <property type="entry name" value="TRANSFORMER-2 SEX-DETERMINING PROTEIN-RELATED"/>
    <property type="match status" value="1"/>
</dbReference>
<dbReference type="AlphaFoldDB" id="A0AAD5S2I1"/>
<dbReference type="EMBL" id="JADGJD010002095">
    <property type="protein sequence ID" value="KAJ3035004.1"/>
    <property type="molecule type" value="Genomic_DNA"/>
</dbReference>
<evidence type="ECO:0000313" key="4">
    <source>
        <dbReference type="EMBL" id="KAJ3035004.1"/>
    </source>
</evidence>
<sequence length="119" mass="13236">MPWSSPMEVNQRRSAQGWSKSHQLAPEAVPAGGKRAPNSGHNVYVWGLSRNTKTEDLEREFGKYGKITQCVILYDKFTQVSRGFAFVDFENVTDAGKAIESLDGILKLDGKILNVRHVG</sequence>
<dbReference type="Gene3D" id="3.30.70.330">
    <property type="match status" value="1"/>
</dbReference>
<reference evidence="4" key="1">
    <citation type="submission" date="2020-05" db="EMBL/GenBank/DDBJ databases">
        <title>Phylogenomic resolution of chytrid fungi.</title>
        <authorList>
            <person name="Stajich J.E."/>
            <person name="Amses K."/>
            <person name="Simmons R."/>
            <person name="Seto K."/>
            <person name="Myers J."/>
            <person name="Bonds A."/>
            <person name="Quandt C.A."/>
            <person name="Barry K."/>
            <person name="Liu P."/>
            <person name="Grigoriev I."/>
            <person name="Longcore J.E."/>
            <person name="James T.Y."/>
        </authorList>
    </citation>
    <scope>NUCLEOTIDE SEQUENCE</scope>
    <source>
        <strain evidence="4">JEL0318</strain>
    </source>
</reference>
<keyword evidence="5" id="KW-1185">Reference proteome</keyword>
<dbReference type="Proteomes" id="UP001212841">
    <property type="component" value="Unassembled WGS sequence"/>
</dbReference>
<evidence type="ECO:0000256" key="1">
    <source>
        <dbReference type="PROSITE-ProRule" id="PRU00176"/>
    </source>
</evidence>
<evidence type="ECO:0000256" key="2">
    <source>
        <dbReference type="SAM" id="MobiDB-lite"/>
    </source>
</evidence>
<dbReference type="GO" id="GO:0003723">
    <property type="term" value="F:RNA binding"/>
    <property type="evidence" value="ECO:0007669"/>
    <property type="project" value="UniProtKB-UniRule"/>
</dbReference>
<protein>
    <recommendedName>
        <fullName evidence="3">RRM domain-containing protein</fullName>
    </recommendedName>
</protein>
<feature type="compositionally biased region" description="Polar residues" evidence="2">
    <location>
        <begin position="12"/>
        <end position="22"/>
    </location>
</feature>
<dbReference type="PROSITE" id="PS50102">
    <property type="entry name" value="RRM"/>
    <property type="match status" value="1"/>
</dbReference>
<dbReference type="InterPro" id="IPR003954">
    <property type="entry name" value="RRM_euk-type"/>
</dbReference>
<name>A0AAD5S2I1_9FUNG</name>
<dbReference type="InterPro" id="IPR000504">
    <property type="entry name" value="RRM_dom"/>
</dbReference>
<feature type="domain" description="RRM" evidence="3">
    <location>
        <begin position="41"/>
        <end position="119"/>
    </location>
</feature>
<comment type="caution">
    <text evidence="4">The sequence shown here is derived from an EMBL/GenBank/DDBJ whole genome shotgun (WGS) entry which is preliminary data.</text>
</comment>
<dbReference type="SMART" id="SM00361">
    <property type="entry name" value="RRM_1"/>
    <property type="match status" value="1"/>
</dbReference>
<dbReference type="SMART" id="SM00360">
    <property type="entry name" value="RRM"/>
    <property type="match status" value="1"/>
</dbReference>
<dbReference type="CDD" id="cd00590">
    <property type="entry name" value="RRM_SF"/>
    <property type="match status" value="1"/>
</dbReference>
<dbReference type="InterPro" id="IPR035979">
    <property type="entry name" value="RBD_domain_sf"/>
</dbReference>
<accession>A0AAD5S2I1</accession>
<dbReference type="SUPFAM" id="SSF54928">
    <property type="entry name" value="RNA-binding domain, RBD"/>
    <property type="match status" value="1"/>
</dbReference>
<gene>
    <name evidence="4" type="ORF">HK097_004325</name>
</gene>
<evidence type="ECO:0000259" key="3">
    <source>
        <dbReference type="PROSITE" id="PS50102"/>
    </source>
</evidence>
<dbReference type="InterPro" id="IPR050441">
    <property type="entry name" value="RBM"/>
</dbReference>
<feature type="region of interest" description="Disordered" evidence="2">
    <location>
        <begin position="1"/>
        <end position="36"/>
    </location>
</feature>
<dbReference type="Pfam" id="PF00076">
    <property type="entry name" value="RRM_1"/>
    <property type="match status" value="1"/>
</dbReference>
<keyword evidence="1" id="KW-0694">RNA-binding</keyword>
<dbReference type="InterPro" id="IPR012677">
    <property type="entry name" value="Nucleotide-bd_a/b_plait_sf"/>
</dbReference>